<evidence type="ECO:0000256" key="1">
    <source>
        <dbReference type="ARBA" id="ARBA00022679"/>
    </source>
</evidence>
<organism evidence="3">
    <name type="scientific">freshwater metagenome</name>
    <dbReference type="NCBI Taxonomy" id="449393"/>
    <lineage>
        <taxon>unclassified sequences</taxon>
        <taxon>metagenomes</taxon>
        <taxon>ecological metagenomes</taxon>
    </lineage>
</organism>
<dbReference type="InterPro" id="IPR050512">
    <property type="entry name" value="Sulf_AdTrans/APS_kinase"/>
</dbReference>
<dbReference type="SUPFAM" id="SSF52540">
    <property type="entry name" value="P-loop containing nucleoside triphosphate hydrolases"/>
    <property type="match status" value="1"/>
</dbReference>
<gene>
    <name evidence="3" type="ORF">UFOPK2292_00277</name>
</gene>
<proteinExistence type="predicted"/>
<name>A0A6J6LLD3_9ZZZZ</name>
<dbReference type="GO" id="GO:0004781">
    <property type="term" value="F:sulfate adenylyltransferase (ATP) activity"/>
    <property type="evidence" value="ECO:0007669"/>
    <property type="project" value="TreeGrafter"/>
</dbReference>
<dbReference type="EMBL" id="CAEZWU010000026">
    <property type="protein sequence ID" value="CAB4661205.1"/>
    <property type="molecule type" value="Genomic_DNA"/>
</dbReference>
<dbReference type="Pfam" id="PF01583">
    <property type="entry name" value="APS_kinase"/>
    <property type="match status" value="1"/>
</dbReference>
<dbReference type="InterPro" id="IPR027417">
    <property type="entry name" value="P-loop_NTPase"/>
</dbReference>
<protein>
    <submittedName>
        <fullName evidence="3">Unannotated protein</fullName>
    </submittedName>
</protein>
<keyword evidence="1" id="KW-0808">Transferase</keyword>
<dbReference type="CDD" id="cd02027">
    <property type="entry name" value="APSK"/>
    <property type="match status" value="1"/>
</dbReference>
<sequence length="172" mass="19540">MVLWITGLSASGKTTVGRAFLEITKDSAAQKVFLDGDALREMFGGDLGYDENSRIKHIQRVQRLAKFLTDQGIDVVVAALYSNQEILAENRKLFDKYFEVYLKADIEFLKLRENKSLYTKAQSNEIKDVVGVDINWQEPKNPDLIIDTNVLRKPVALAFEIYNALKLKLAIQ</sequence>
<dbReference type="GO" id="GO:0010134">
    <property type="term" value="P:sulfate assimilation via adenylyl sulfate reduction"/>
    <property type="evidence" value="ECO:0007669"/>
    <property type="project" value="TreeGrafter"/>
</dbReference>
<evidence type="ECO:0000259" key="2">
    <source>
        <dbReference type="Pfam" id="PF01583"/>
    </source>
</evidence>
<dbReference type="GO" id="GO:0005524">
    <property type="term" value="F:ATP binding"/>
    <property type="evidence" value="ECO:0007669"/>
    <property type="project" value="InterPro"/>
</dbReference>
<dbReference type="GO" id="GO:0005737">
    <property type="term" value="C:cytoplasm"/>
    <property type="evidence" value="ECO:0007669"/>
    <property type="project" value="TreeGrafter"/>
</dbReference>
<reference evidence="3" key="1">
    <citation type="submission" date="2020-05" db="EMBL/GenBank/DDBJ databases">
        <authorList>
            <person name="Chiriac C."/>
            <person name="Salcher M."/>
            <person name="Ghai R."/>
            <person name="Kavagutti S V."/>
        </authorList>
    </citation>
    <scope>NUCLEOTIDE SEQUENCE</scope>
</reference>
<dbReference type="PANTHER" id="PTHR42700:SF1">
    <property type="entry name" value="SULFATE ADENYLYLTRANSFERASE"/>
    <property type="match status" value="1"/>
</dbReference>
<evidence type="ECO:0000313" key="3">
    <source>
        <dbReference type="EMBL" id="CAB4661205.1"/>
    </source>
</evidence>
<feature type="domain" description="APS kinase" evidence="2">
    <location>
        <begin position="1"/>
        <end position="147"/>
    </location>
</feature>
<dbReference type="GO" id="GO:0019379">
    <property type="term" value="P:sulfate assimilation, phosphoadenylyl sulfate reduction by phosphoadenylyl-sulfate reductase (thioredoxin)"/>
    <property type="evidence" value="ECO:0007669"/>
    <property type="project" value="TreeGrafter"/>
</dbReference>
<dbReference type="PANTHER" id="PTHR42700">
    <property type="entry name" value="SULFATE ADENYLYLTRANSFERASE"/>
    <property type="match status" value="1"/>
</dbReference>
<accession>A0A6J6LLD3</accession>
<dbReference type="NCBIfam" id="NF004041">
    <property type="entry name" value="PRK05541.1"/>
    <property type="match status" value="1"/>
</dbReference>
<dbReference type="GO" id="GO:0004020">
    <property type="term" value="F:adenylylsulfate kinase activity"/>
    <property type="evidence" value="ECO:0007669"/>
    <property type="project" value="InterPro"/>
</dbReference>
<dbReference type="AlphaFoldDB" id="A0A6J6LLD3"/>
<dbReference type="InterPro" id="IPR059117">
    <property type="entry name" value="APS_kinase_dom"/>
</dbReference>
<dbReference type="Gene3D" id="3.40.50.300">
    <property type="entry name" value="P-loop containing nucleotide triphosphate hydrolases"/>
    <property type="match status" value="1"/>
</dbReference>